<dbReference type="InterPro" id="IPR018236">
    <property type="entry name" value="SAICAR_synthetase_CS"/>
</dbReference>
<dbReference type="Gene3D" id="3.30.200.20">
    <property type="entry name" value="Phosphorylase Kinase, domain 1"/>
    <property type="match status" value="1"/>
</dbReference>
<keyword evidence="4 8" id="KW-0547">Nucleotide-binding</keyword>
<evidence type="ECO:0000256" key="2">
    <source>
        <dbReference type="ARBA" id="ARBA00010190"/>
    </source>
</evidence>
<dbReference type="InterPro" id="IPR028923">
    <property type="entry name" value="SAICAR_synt/ADE2_N"/>
</dbReference>
<comment type="similarity">
    <text evidence="2 8">Belongs to the SAICAR synthetase family.</text>
</comment>
<dbReference type="GO" id="GO:0004639">
    <property type="term" value="F:phosphoribosylaminoimidazolesuccinocarboxamide synthase activity"/>
    <property type="evidence" value="ECO:0007669"/>
    <property type="project" value="UniProtKB-UniRule"/>
</dbReference>
<dbReference type="GO" id="GO:0005737">
    <property type="term" value="C:cytoplasm"/>
    <property type="evidence" value="ECO:0007669"/>
    <property type="project" value="TreeGrafter"/>
</dbReference>
<dbReference type="Gene3D" id="3.30.470.20">
    <property type="entry name" value="ATP-grasp fold, B domain"/>
    <property type="match status" value="1"/>
</dbReference>
<evidence type="ECO:0000256" key="4">
    <source>
        <dbReference type="ARBA" id="ARBA00022741"/>
    </source>
</evidence>
<dbReference type="AlphaFoldDB" id="A0A0H3AG26"/>
<dbReference type="FunFam" id="3.30.200.20:FF:000597">
    <property type="entry name" value="Phosphoribosylaminoimidazole-succinocarboxamide synthase"/>
    <property type="match status" value="1"/>
</dbReference>
<proteinExistence type="inferred from homology"/>
<dbReference type="NCBIfam" id="TIGR02735">
    <property type="entry name" value="purC_vibrio"/>
    <property type="match status" value="1"/>
</dbReference>
<comment type="catalytic activity">
    <reaction evidence="7 8">
        <text>5-amino-1-(5-phospho-D-ribosyl)imidazole-4-carboxylate + L-aspartate + ATP = (2S)-2-[5-amino-1-(5-phospho-beta-D-ribosyl)imidazole-4-carboxamido]succinate + ADP + phosphate + 2 H(+)</text>
        <dbReference type="Rhea" id="RHEA:22628"/>
        <dbReference type="ChEBI" id="CHEBI:15378"/>
        <dbReference type="ChEBI" id="CHEBI:29991"/>
        <dbReference type="ChEBI" id="CHEBI:30616"/>
        <dbReference type="ChEBI" id="CHEBI:43474"/>
        <dbReference type="ChEBI" id="CHEBI:58443"/>
        <dbReference type="ChEBI" id="CHEBI:77657"/>
        <dbReference type="ChEBI" id="CHEBI:456216"/>
        <dbReference type="EC" id="6.3.2.6"/>
    </reaction>
</comment>
<dbReference type="PATRIC" id="fig|345073.21.peg.1274"/>
<dbReference type="Proteomes" id="UP000000249">
    <property type="component" value="Chromosome 1"/>
</dbReference>
<dbReference type="InterPro" id="IPR014106">
    <property type="entry name" value="SAICAR_synthase_Vibrio-typ"/>
</dbReference>
<keyword evidence="3 8" id="KW-0436">Ligase</keyword>
<dbReference type="EC" id="6.3.2.6" evidence="8"/>
<accession>A0A0H3AG26</accession>
<dbReference type="GO" id="GO:0005524">
    <property type="term" value="F:ATP binding"/>
    <property type="evidence" value="ECO:0007669"/>
    <property type="project" value="UniProtKB-KW"/>
</dbReference>
<dbReference type="PANTHER" id="PTHR43700:SF1">
    <property type="entry name" value="PHOSPHORIBOSYLAMINOIMIDAZOLE-SUCCINOCARBOXAMIDE SYNTHASE"/>
    <property type="match status" value="1"/>
</dbReference>
<feature type="domain" description="SAICAR synthetase/ADE2 N-terminal" evidence="9">
    <location>
        <begin position="88"/>
        <end position="331"/>
    </location>
</feature>
<evidence type="ECO:0000256" key="1">
    <source>
        <dbReference type="ARBA" id="ARBA00004672"/>
    </source>
</evidence>
<dbReference type="GO" id="GO:0006189">
    <property type="term" value="P:'de novo' IMP biosynthetic process"/>
    <property type="evidence" value="ECO:0007669"/>
    <property type="project" value="UniProtKB-UniRule"/>
</dbReference>
<name>A0A0H3AG26_VIBC3</name>
<dbReference type="NCBIfam" id="NF010567">
    <property type="entry name" value="PRK13960.1"/>
    <property type="match status" value="1"/>
</dbReference>
<dbReference type="KEGG" id="vco:VC0395_A0811"/>
<sequence length="405" mass="45799">MLFVWQHKLVLVSCAQPAVFHSAKSLKRCLNSDRNVSMSLADQVLAVNDDLPIRTHQPVHSGKVRSVYWLTEQDSRRLIKEKGYPVAEDAPLAIMVISDRISAFDCIWHAEGGVHGVPGKGAALNAISNHWFKLFKQHGLAESHILDIPHPFVWIVQKARPIKIEAICRQYITGSMWRAYAKGEREFCGITLPEGLEKDSQLPELLMTPSTKGILRGIPGVPEADDVNISRQDIEANYAAFNFNQPQDIDHYETLLKQGFAVISEALKSVGQLFVDTKFEFGYVADQQGQQKLIYMDEVGTPDSSRIWDAQQYQQGKIVENSKEGFRQFLLNYFPDPDILLNKDRMPEREALARDNALPLEALMDISRTYLGIAEKITGQPIHLSHQPKQEIIAILDKEYGLIER</sequence>
<dbReference type="eggNOG" id="COG0152">
    <property type="taxonomic scope" value="Bacteria"/>
</dbReference>
<evidence type="ECO:0000256" key="8">
    <source>
        <dbReference type="HAMAP-Rule" id="MF_00137"/>
    </source>
</evidence>
<dbReference type="HAMAP" id="MF_00137">
    <property type="entry name" value="SAICAR_synth"/>
    <property type="match status" value="1"/>
</dbReference>
<evidence type="ECO:0000256" key="6">
    <source>
        <dbReference type="ARBA" id="ARBA00022840"/>
    </source>
</evidence>
<comment type="pathway">
    <text evidence="1 8">Purine metabolism; IMP biosynthesis via de novo pathway; 5-amino-1-(5-phospho-D-ribosyl)imidazole-4-carboxamide from 5-amino-1-(5-phospho-D-ribosyl)imidazole-4-carboxylate: step 1/2.</text>
</comment>
<keyword evidence="6 8" id="KW-0067">ATP-binding</keyword>
<evidence type="ECO:0000256" key="7">
    <source>
        <dbReference type="ARBA" id="ARBA00048475"/>
    </source>
</evidence>
<keyword evidence="5 8" id="KW-0658">Purine biosynthesis</keyword>
<dbReference type="KEGG" id="vcr:VC395_1309"/>
<dbReference type="EMBL" id="CP000627">
    <property type="protein sequence ID" value="ABQ19801.1"/>
    <property type="molecule type" value="Genomic_DNA"/>
</dbReference>
<dbReference type="PANTHER" id="PTHR43700">
    <property type="entry name" value="PHOSPHORIBOSYLAMINOIMIDAZOLE-SUCCINOCARBOXAMIDE SYNTHASE"/>
    <property type="match status" value="1"/>
</dbReference>
<evidence type="ECO:0000256" key="3">
    <source>
        <dbReference type="ARBA" id="ARBA00022598"/>
    </source>
</evidence>
<organism evidence="10 11">
    <name type="scientific">Vibrio cholerae serotype O1 (strain ATCC 39541 / Classical Ogawa 395 / O395)</name>
    <dbReference type="NCBI Taxonomy" id="345073"/>
    <lineage>
        <taxon>Bacteria</taxon>
        <taxon>Pseudomonadati</taxon>
        <taxon>Pseudomonadota</taxon>
        <taxon>Gammaproteobacteria</taxon>
        <taxon>Vibrionales</taxon>
        <taxon>Vibrionaceae</taxon>
        <taxon>Vibrio</taxon>
    </lineage>
</organism>
<dbReference type="Pfam" id="PF01259">
    <property type="entry name" value="SAICAR_synt"/>
    <property type="match status" value="1"/>
</dbReference>
<dbReference type="CDD" id="cd01414">
    <property type="entry name" value="SAICAR_synt_Sc"/>
    <property type="match status" value="1"/>
</dbReference>
<evidence type="ECO:0000256" key="5">
    <source>
        <dbReference type="ARBA" id="ARBA00022755"/>
    </source>
</evidence>
<gene>
    <name evidence="8" type="primary">purC</name>
    <name evidence="10" type="ordered locus">VC0395_A0811</name>
</gene>
<dbReference type="PROSITE" id="PS01057">
    <property type="entry name" value="SAICAR_SYNTHETASE_1"/>
    <property type="match status" value="1"/>
</dbReference>
<evidence type="ECO:0000313" key="10">
    <source>
        <dbReference type="EMBL" id="ABQ19801.1"/>
    </source>
</evidence>
<reference evidence="10 11" key="1">
    <citation type="submission" date="2007-03" db="EMBL/GenBank/DDBJ databases">
        <authorList>
            <person name="Heidelberg J."/>
        </authorList>
    </citation>
    <scope>NUCLEOTIDE SEQUENCE [LARGE SCALE GENOMIC DNA]</scope>
    <source>
        <strain evidence="11">ATCC 39541 / Classical Ogawa 395 / O395</strain>
    </source>
</reference>
<protein>
    <recommendedName>
        <fullName evidence="8">Phosphoribosylaminoimidazole-succinocarboxamide synthase</fullName>
        <ecNumber evidence="8">6.3.2.6</ecNumber>
    </recommendedName>
    <alternativeName>
        <fullName evidence="8">SAICAR synthetase</fullName>
    </alternativeName>
</protein>
<dbReference type="UniPathway" id="UPA00074">
    <property type="reaction ID" value="UER00131"/>
</dbReference>
<dbReference type="SUPFAM" id="SSF56104">
    <property type="entry name" value="SAICAR synthase-like"/>
    <property type="match status" value="1"/>
</dbReference>
<evidence type="ECO:0000259" key="9">
    <source>
        <dbReference type="Pfam" id="PF01259"/>
    </source>
</evidence>
<evidence type="ECO:0000313" key="11">
    <source>
        <dbReference type="Proteomes" id="UP000000249"/>
    </source>
</evidence>